<evidence type="ECO:0000259" key="2">
    <source>
        <dbReference type="PROSITE" id="PS51278"/>
    </source>
</evidence>
<protein>
    <submittedName>
        <fullName evidence="3">Class II glutamine amidotransferase</fullName>
    </submittedName>
</protein>
<dbReference type="Pfam" id="PF13230">
    <property type="entry name" value="GATase_4"/>
    <property type="match status" value="1"/>
</dbReference>
<organism evidence="3 4">
    <name type="scientific">Falsiroseomonas tokyonensis</name>
    <dbReference type="NCBI Taxonomy" id="430521"/>
    <lineage>
        <taxon>Bacteria</taxon>
        <taxon>Pseudomonadati</taxon>
        <taxon>Pseudomonadota</taxon>
        <taxon>Alphaproteobacteria</taxon>
        <taxon>Acetobacterales</taxon>
        <taxon>Roseomonadaceae</taxon>
        <taxon>Falsiroseomonas</taxon>
    </lineage>
</organism>
<dbReference type="InterPro" id="IPR052373">
    <property type="entry name" value="Gamma-glu_amide_hydrolase"/>
</dbReference>
<proteinExistence type="predicted"/>
<dbReference type="InterPro" id="IPR026869">
    <property type="entry name" value="EgtC-like"/>
</dbReference>
<dbReference type="PROSITE" id="PS51278">
    <property type="entry name" value="GATASE_TYPE_2"/>
    <property type="match status" value="1"/>
</dbReference>
<evidence type="ECO:0000313" key="4">
    <source>
        <dbReference type="Proteomes" id="UP001595420"/>
    </source>
</evidence>
<dbReference type="EMBL" id="JBHRSB010000004">
    <property type="protein sequence ID" value="MFC3001388.1"/>
    <property type="molecule type" value="Genomic_DNA"/>
</dbReference>
<evidence type="ECO:0000256" key="1">
    <source>
        <dbReference type="ARBA" id="ARBA00022962"/>
    </source>
</evidence>
<gene>
    <name evidence="3" type="ORF">ACFOD3_15890</name>
</gene>
<accession>A0ABV7BVK8</accession>
<evidence type="ECO:0000313" key="3">
    <source>
        <dbReference type="EMBL" id="MFC3001388.1"/>
    </source>
</evidence>
<sequence length="258" mass="28392">MCRFLAYLGEPIFLSDLVCAPAHSLIHQSMHADEGKTPTNGDGFGLGWYGEREEPGLYREIRPAWSDENLRSLCAQVRSRLFFAHVRASTGTSTTRANCHPFGLGRQLFMHNGQVGDYARIKRRMEALIPDRLYEHRLGTGDTEAIFLAAMADGLAEDPIGALSRTLARVQALMEEAGSSQALRFAAAHSDGTRLTCFRWSSDGRPPSLYWRRVGGNVLVVSEPVDERNAGWLPIAANHALVARPGEEVQVMPFAVAA</sequence>
<keyword evidence="4" id="KW-1185">Reference proteome</keyword>
<name>A0ABV7BVK8_9PROT</name>
<keyword evidence="1 3" id="KW-0315">Glutamine amidotransferase</keyword>
<dbReference type="Proteomes" id="UP001595420">
    <property type="component" value="Unassembled WGS sequence"/>
</dbReference>
<dbReference type="CDD" id="cd01908">
    <property type="entry name" value="YafJ"/>
    <property type="match status" value="1"/>
</dbReference>
<reference evidence="4" key="1">
    <citation type="journal article" date="2019" name="Int. J. Syst. Evol. Microbiol.">
        <title>The Global Catalogue of Microorganisms (GCM) 10K type strain sequencing project: providing services to taxonomists for standard genome sequencing and annotation.</title>
        <authorList>
            <consortium name="The Broad Institute Genomics Platform"/>
            <consortium name="The Broad Institute Genome Sequencing Center for Infectious Disease"/>
            <person name="Wu L."/>
            <person name="Ma J."/>
        </authorList>
    </citation>
    <scope>NUCLEOTIDE SEQUENCE [LARGE SCALE GENOMIC DNA]</scope>
    <source>
        <strain evidence="4">CGMCC 1.16855</strain>
    </source>
</reference>
<dbReference type="PANTHER" id="PTHR43187:SF1">
    <property type="entry name" value="GLUTAMINE AMIDOTRANSFERASE DUG3-RELATED"/>
    <property type="match status" value="1"/>
</dbReference>
<comment type="caution">
    <text evidence="3">The sequence shown here is derived from an EMBL/GenBank/DDBJ whole genome shotgun (WGS) entry which is preliminary data.</text>
</comment>
<dbReference type="PANTHER" id="PTHR43187">
    <property type="entry name" value="GLUTAMINE AMIDOTRANSFERASE DUG3-RELATED"/>
    <property type="match status" value="1"/>
</dbReference>
<feature type="domain" description="Glutamine amidotransferase type-2" evidence="2">
    <location>
        <begin position="2"/>
        <end position="258"/>
    </location>
</feature>
<dbReference type="RefSeq" id="WP_216837450.1">
    <property type="nucleotide sequence ID" value="NZ_JAFNJS010000004.1"/>
</dbReference>
<dbReference type="InterPro" id="IPR017932">
    <property type="entry name" value="GATase_2_dom"/>
</dbReference>